<comment type="caution">
    <text evidence="6">The sequence shown here is derived from an EMBL/GenBank/DDBJ whole genome shotgun (WGS) entry which is preliminary data.</text>
</comment>
<dbReference type="FunFam" id="1.10.1450.10:FF:000023">
    <property type="entry name" value="Tetraspanin"/>
    <property type="match status" value="1"/>
</dbReference>
<feature type="transmembrane region" description="Helical" evidence="5">
    <location>
        <begin position="20"/>
        <end position="44"/>
    </location>
</feature>
<name>A0A8S1DQ83_9INSE</name>
<dbReference type="Proteomes" id="UP000494165">
    <property type="component" value="Unassembled WGS sequence"/>
</dbReference>
<feature type="transmembrane region" description="Helical" evidence="5">
    <location>
        <begin position="93"/>
        <end position="117"/>
    </location>
</feature>
<dbReference type="GO" id="GO:0005886">
    <property type="term" value="C:plasma membrane"/>
    <property type="evidence" value="ECO:0007669"/>
    <property type="project" value="TreeGrafter"/>
</dbReference>
<evidence type="ECO:0000256" key="2">
    <source>
        <dbReference type="ARBA" id="ARBA00022692"/>
    </source>
</evidence>
<dbReference type="EMBL" id="CADEPI010000203">
    <property type="protein sequence ID" value="CAB3380205.1"/>
    <property type="molecule type" value="Genomic_DNA"/>
</dbReference>
<dbReference type="PANTHER" id="PTHR19282">
    <property type="entry name" value="TETRASPANIN"/>
    <property type="match status" value="1"/>
</dbReference>
<dbReference type="Pfam" id="PF00335">
    <property type="entry name" value="Tetraspanin"/>
    <property type="match status" value="1"/>
</dbReference>
<dbReference type="InterPro" id="IPR018499">
    <property type="entry name" value="Tetraspanin/Peripherin"/>
</dbReference>
<evidence type="ECO:0008006" key="8">
    <source>
        <dbReference type="Google" id="ProtNLM"/>
    </source>
</evidence>
<proteinExistence type="predicted"/>
<sequence length="348" mass="38904">MPVTRKVRRDHTEVSCCLKYVIFGSNVIFWLIGLLVLAIGFWAWSEKDTFSNLSRLANVALDPAFLLILVGLMTFVIGFTGCVGALRENSCLLAAYAIFLAIILLLEMTAGILGFIFKDWIKAQATGGFQAFIVHYREDPDQQNLIDWIQEDWLQCCGIEGPKDWDKNNYFNCSSREVGSREACGVPFSCCKPKPNEIIKNKQCGYDVRKPGYFDGTAIFERGCLHAAEDWLDRNLITVAVVATTTCFSQVPPRRSAIASNGIAVEQITHWLSWAFASRRTCVPTSSPRRPSGTDIRGPPLLFSPGERHGAVSGPCCRAQEPTCSEGPKPPRIWTYRVQKDFNYCEHS</sequence>
<dbReference type="PANTHER" id="PTHR19282:SF431">
    <property type="entry name" value="TETRASPANIN 26A, ISOFORM B-RELATED"/>
    <property type="match status" value="1"/>
</dbReference>
<evidence type="ECO:0000256" key="3">
    <source>
        <dbReference type="ARBA" id="ARBA00022989"/>
    </source>
</evidence>
<organism evidence="6 7">
    <name type="scientific">Cloeon dipterum</name>
    <dbReference type="NCBI Taxonomy" id="197152"/>
    <lineage>
        <taxon>Eukaryota</taxon>
        <taxon>Metazoa</taxon>
        <taxon>Ecdysozoa</taxon>
        <taxon>Arthropoda</taxon>
        <taxon>Hexapoda</taxon>
        <taxon>Insecta</taxon>
        <taxon>Pterygota</taxon>
        <taxon>Palaeoptera</taxon>
        <taxon>Ephemeroptera</taxon>
        <taxon>Pisciforma</taxon>
        <taxon>Baetidae</taxon>
        <taxon>Cloeon</taxon>
    </lineage>
</organism>
<evidence type="ECO:0000256" key="5">
    <source>
        <dbReference type="SAM" id="Phobius"/>
    </source>
</evidence>
<gene>
    <name evidence="6" type="ORF">CLODIP_2_CD03989</name>
</gene>
<dbReference type="OrthoDB" id="2014092at2759"/>
<protein>
    <recommendedName>
        <fullName evidence="8">Tetraspanin</fullName>
    </recommendedName>
</protein>
<keyword evidence="4 5" id="KW-0472">Membrane</keyword>
<dbReference type="InterPro" id="IPR008952">
    <property type="entry name" value="Tetraspanin_EC2_sf"/>
</dbReference>
<evidence type="ECO:0000256" key="1">
    <source>
        <dbReference type="ARBA" id="ARBA00004141"/>
    </source>
</evidence>
<comment type="subcellular location">
    <subcellularLocation>
        <location evidence="1">Membrane</location>
        <topology evidence="1">Multi-pass membrane protein</topology>
    </subcellularLocation>
</comment>
<feature type="transmembrane region" description="Helical" evidence="5">
    <location>
        <begin position="64"/>
        <end position="86"/>
    </location>
</feature>
<reference evidence="6 7" key="1">
    <citation type="submission" date="2020-04" db="EMBL/GenBank/DDBJ databases">
        <authorList>
            <person name="Alioto T."/>
            <person name="Alioto T."/>
            <person name="Gomez Garrido J."/>
        </authorList>
    </citation>
    <scope>NUCLEOTIDE SEQUENCE [LARGE SCALE GENOMIC DNA]</scope>
</reference>
<evidence type="ECO:0000313" key="7">
    <source>
        <dbReference type="Proteomes" id="UP000494165"/>
    </source>
</evidence>
<accession>A0A8S1DQ83</accession>
<dbReference type="PRINTS" id="PR00259">
    <property type="entry name" value="TMFOUR"/>
</dbReference>
<dbReference type="AlphaFoldDB" id="A0A8S1DQ83"/>
<keyword evidence="3 5" id="KW-1133">Transmembrane helix</keyword>
<dbReference type="SUPFAM" id="SSF48652">
    <property type="entry name" value="Tetraspanin"/>
    <property type="match status" value="1"/>
</dbReference>
<evidence type="ECO:0000313" key="6">
    <source>
        <dbReference type="EMBL" id="CAB3380205.1"/>
    </source>
</evidence>
<keyword evidence="7" id="KW-1185">Reference proteome</keyword>
<keyword evidence="2 5" id="KW-0812">Transmembrane</keyword>
<dbReference type="Gene3D" id="1.10.1450.10">
    <property type="entry name" value="Tetraspanin"/>
    <property type="match status" value="1"/>
</dbReference>
<evidence type="ECO:0000256" key="4">
    <source>
        <dbReference type="ARBA" id="ARBA00023136"/>
    </source>
</evidence>